<evidence type="ECO:0000256" key="7">
    <source>
        <dbReference type="ARBA" id="ARBA00022840"/>
    </source>
</evidence>
<dbReference type="GO" id="GO:0000287">
    <property type="term" value="F:magnesium ion binding"/>
    <property type="evidence" value="ECO:0007669"/>
    <property type="project" value="UniProtKB-UniRule"/>
</dbReference>
<dbReference type="PANTHER" id="PTHR21060:SF21">
    <property type="entry name" value="ACETATE KINASE"/>
    <property type="match status" value="1"/>
</dbReference>
<keyword evidence="6 9" id="KW-0418">Kinase</keyword>
<feature type="site" description="Transition state stabilizer" evidence="9">
    <location>
        <position position="199"/>
    </location>
</feature>
<feature type="binding site" evidence="9">
    <location>
        <position position="111"/>
    </location>
    <ligand>
        <name>substrate</name>
    </ligand>
</feature>
<dbReference type="GO" id="GO:0006083">
    <property type="term" value="P:acetate metabolic process"/>
    <property type="evidence" value="ECO:0007669"/>
    <property type="project" value="TreeGrafter"/>
</dbReference>
<dbReference type="HAMAP" id="MF_00020">
    <property type="entry name" value="Acetate_kinase"/>
    <property type="match status" value="1"/>
</dbReference>
<evidence type="ECO:0000256" key="6">
    <source>
        <dbReference type="ARBA" id="ARBA00022777"/>
    </source>
</evidence>
<protein>
    <recommendedName>
        <fullName evidence="9">Acetate kinase</fullName>
        <ecNumber evidence="9">2.7.2.1</ecNumber>
    </recommendedName>
    <alternativeName>
        <fullName evidence="9">Acetokinase</fullName>
    </alternativeName>
</protein>
<dbReference type="STRING" id="1122156.SAMN02745117_01380"/>
<feature type="binding site" evidence="9">
    <location>
        <position position="31"/>
    </location>
    <ligand>
        <name>Mg(2+)</name>
        <dbReference type="ChEBI" id="CHEBI:18420"/>
    </ligand>
</feature>
<keyword evidence="5 9" id="KW-0547">Nucleotide-binding</keyword>
<feature type="site" description="Transition state stabilizer" evidence="9">
    <location>
        <position position="259"/>
    </location>
</feature>
<dbReference type="PROSITE" id="PS01076">
    <property type="entry name" value="ACETATE_KINASE_2"/>
    <property type="match status" value="1"/>
</dbReference>
<dbReference type="OrthoDB" id="9802453at2"/>
<dbReference type="Proteomes" id="UP000184327">
    <property type="component" value="Unassembled WGS sequence"/>
</dbReference>
<comment type="subcellular location">
    <subcellularLocation>
        <location evidence="9">Cytoplasm</location>
    </subcellularLocation>
</comment>
<keyword evidence="3 9" id="KW-0808">Transferase</keyword>
<accession>A0A1M4Z479</accession>
<dbReference type="InterPro" id="IPR000890">
    <property type="entry name" value="Aliphatic_acid_kin_short-chain"/>
</dbReference>
<comment type="similarity">
    <text evidence="1 9 10">Belongs to the acetokinase family.</text>
</comment>
<evidence type="ECO:0000256" key="2">
    <source>
        <dbReference type="ARBA" id="ARBA00022490"/>
    </source>
</evidence>
<keyword evidence="7 9" id="KW-0067">ATP-binding</keyword>
<keyword evidence="4 9" id="KW-0479">Metal-binding</keyword>
<reference evidence="11 12" key="1">
    <citation type="submission" date="2016-11" db="EMBL/GenBank/DDBJ databases">
        <authorList>
            <person name="Jaros S."/>
            <person name="Januszkiewicz K."/>
            <person name="Wedrychowicz H."/>
        </authorList>
    </citation>
    <scope>NUCLEOTIDE SEQUENCE [LARGE SCALE GENOMIC DNA]</scope>
    <source>
        <strain evidence="11 12">DSM 16112</strain>
    </source>
</reference>
<feature type="active site" description="Proton donor/acceptor" evidence="9">
    <location>
        <position position="168"/>
    </location>
</feature>
<dbReference type="GO" id="GO:0005524">
    <property type="term" value="F:ATP binding"/>
    <property type="evidence" value="ECO:0007669"/>
    <property type="project" value="UniProtKB-KW"/>
</dbReference>
<dbReference type="NCBIfam" id="TIGR00016">
    <property type="entry name" value="ackA"/>
    <property type="match status" value="1"/>
</dbReference>
<evidence type="ECO:0000256" key="10">
    <source>
        <dbReference type="RuleBase" id="RU003835"/>
    </source>
</evidence>
<dbReference type="GO" id="GO:0006085">
    <property type="term" value="P:acetyl-CoA biosynthetic process"/>
    <property type="evidence" value="ECO:0007669"/>
    <property type="project" value="UniProtKB-UniRule"/>
</dbReference>
<dbReference type="EC" id="2.7.2.1" evidence="9"/>
<dbReference type="AlphaFoldDB" id="A0A1M4Z479"/>
<evidence type="ECO:0000256" key="4">
    <source>
        <dbReference type="ARBA" id="ARBA00022723"/>
    </source>
</evidence>
<dbReference type="EMBL" id="FQUZ01000013">
    <property type="protein sequence ID" value="SHF12864.1"/>
    <property type="molecule type" value="Genomic_DNA"/>
</dbReference>
<dbReference type="PRINTS" id="PR00471">
    <property type="entry name" value="ACETATEKNASE"/>
</dbReference>
<dbReference type="UniPathway" id="UPA00340">
    <property type="reaction ID" value="UER00458"/>
</dbReference>
<dbReference type="GO" id="GO:0005829">
    <property type="term" value="C:cytosol"/>
    <property type="evidence" value="ECO:0007669"/>
    <property type="project" value="TreeGrafter"/>
</dbReference>
<comment type="cofactor">
    <cofactor evidence="9">
        <name>Mg(2+)</name>
        <dbReference type="ChEBI" id="CHEBI:18420"/>
    </cofactor>
    <cofactor evidence="9">
        <name>Mn(2+)</name>
        <dbReference type="ChEBI" id="CHEBI:29035"/>
    </cofactor>
    <text evidence="9">Mg(2+). Can also accept Mn(2+).</text>
</comment>
<feature type="binding site" evidence="9">
    <location>
        <position position="38"/>
    </location>
    <ligand>
        <name>ATP</name>
        <dbReference type="ChEBI" id="CHEBI:30616"/>
    </ligand>
</feature>
<name>A0A1M4Z479_9BURK</name>
<comment type="catalytic activity">
    <reaction evidence="9">
        <text>acetate + ATP = acetyl phosphate + ADP</text>
        <dbReference type="Rhea" id="RHEA:11352"/>
        <dbReference type="ChEBI" id="CHEBI:22191"/>
        <dbReference type="ChEBI" id="CHEBI:30089"/>
        <dbReference type="ChEBI" id="CHEBI:30616"/>
        <dbReference type="ChEBI" id="CHEBI:456216"/>
        <dbReference type="EC" id="2.7.2.1"/>
    </reaction>
</comment>
<feature type="binding site" evidence="9">
    <location>
        <begin position="302"/>
        <end position="304"/>
    </location>
    <ligand>
        <name>ATP</name>
        <dbReference type="ChEBI" id="CHEBI:30616"/>
    </ligand>
</feature>
<evidence type="ECO:0000256" key="1">
    <source>
        <dbReference type="ARBA" id="ARBA00008748"/>
    </source>
</evidence>
<evidence type="ECO:0000313" key="12">
    <source>
        <dbReference type="Proteomes" id="UP000184327"/>
    </source>
</evidence>
<evidence type="ECO:0000256" key="5">
    <source>
        <dbReference type="ARBA" id="ARBA00022741"/>
    </source>
</evidence>
<gene>
    <name evidence="9" type="primary">ackA</name>
    <name evidence="11" type="ORF">SAMN02745117_01380</name>
</gene>
<organism evidence="11 12">
    <name type="scientific">Lampropedia hyalina DSM 16112</name>
    <dbReference type="NCBI Taxonomy" id="1122156"/>
    <lineage>
        <taxon>Bacteria</taxon>
        <taxon>Pseudomonadati</taxon>
        <taxon>Pseudomonadota</taxon>
        <taxon>Betaproteobacteria</taxon>
        <taxon>Burkholderiales</taxon>
        <taxon>Comamonadaceae</taxon>
        <taxon>Lampropedia</taxon>
    </lineage>
</organism>
<comment type="subunit">
    <text evidence="9">Homodimer.</text>
</comment>
<comment type="pathway">
    <text evidence="9">Metabolic intermediate biosynthesis; acetyl-CoA biosynthesis; acetyl-CoA from acetate: step 1/2.</text>
</comment>
<keyword evidence="12" id="KW-1185">Reference proteome</keyword>
<keyword evidence="8 9" id="KW-0460">Magnesium</keyword>
<dbReference type="Gene3D" id="3.30.420.40">
    <property type="match status" value="2"/>
</dbReference>
<dbReference type="GO" id="GO:0008776">
    <property type="term" value="F:acetate kinase activity"/>
    <property type="evidence" value="ECO:0007669"/>
    <property type="project" value="UniProtKB-UniRule"/>
</dbReference>
<dbReference type="Pfam" id="PF00871">
    <property type="entry name" value="Acetate_kinase"/>
    <property type="match status" value="1"/>
</dbReference>
<proteinExistence type="inferred from homology"/>
<sequence length="430" mass="45579">MTELHTLPVEETAAAPEGEASWQHAGFLALNAGSSSLKVALFPAEGADPLVTGQADRIGPEGTLVLKDASGQPLPLAEGGSLGNHESALDLVLATLRQAFPNLHIAAVGHRVVHGGAEFTAPVVITPEVLDKLTALSPFAPLHQPHNVAGIRAAQEAFPGIPQVACFDTAFHRGQPFVNDTFALPHRYYESGVRRYGFHGLSYDYVTSELARIAPHLMSGRVVIAHLGNGASMCAIYKGKSVASSMGFSALDGLPMGTRCGQVDPGVLLYMLDQEKLNSSQIRQILYNESGLLGLSGGLSNDMRTLEAADNAASHRAIDYFVFRVQRELGAMAAVMGGIDALVFCGGIGENSRVVRRRVCERLGWMGIEIDHGRNAESATIISSEFARTTVMIVRTREDLVIARAARAAAGVPSAQDDATSSTPPVLPDL</sequence>
<dbReference type="RefSeq" id="WP_084522996.1">
    <property type="nucleotide sequence ID" value="NZ_FQUZ01000013.1"/>
</dbReference>
<evidence type="ECO:0000256" key="9">
    <source>
        <dbReference type="HAMAP-Rule" id="MF_00020"/>
    </source>
</evidence>
<dbReference type="PIRSF" id="PIRSF000722">
    <property type="entry name" value="Acetate_prop_kin"/>
    <property type="match status" value="1"/>
</dbReference>
<dbReference type="InterPro" id="IPR004372">
    <property type="entry name" value="Ac/propionate_kinase"/>
</dbReference>
<feature type="binding site" evidence="9">
    <location>
        <position position="398"/>
    </location>
    <ligand>
        <name>Mg(2+)</name>
        <dbReference type="ChEBI" id="CHEBI:18420"/>
    </ligand>
</feature>
<evidence type="ECO:0000256" key="8">
    <source>
        <dbReference type="ARBA" id="ARBA00022842"/>
    </source>
</evidence>
<comment type="function">
    <text evidence="9">Catalyzes the formation of acetyl phosphate from acetate and ATP. Can also catalyze the reverse reaction.</text>
</comment>
<dbReference type="InterPro" id="IPR043129">
    <property type="entry name" value="ATPase_NBD"/>
</dbReference>
<feature type="binding site" evidence="9">
    <location>
        <begin position="226"/>
        <end position="230"/>
    </location>
    <ligand>
        <name>ATP</name>
        <dbReference type="ChEBI" id="CHEBI:30616"/>
    </ligand>
</feature>
<evidence type="ECO:0000313" key="11">
    <source>
        <dbReference type="EMBL" id="SHF12864.1"/>
    </source>
</evidence>
<dbReference type="SUPFAM" id="SSF53067">
    <property type="entry name" value="Actin-like ATPase domain"/>
    <property type="match status" value="2"/>
</dbReference>
<feature type="binding site" evidence="9">
    <location>
        <begin position="347"/>
        <end position="351"/>
    </location>
    <ligand>
        <name>ATP</name>
        <dbReference type="ChEBI" id="CHEBI:30616"/>
    </ligand>
</feature>
<dbReference type="PANTHER" id="PTHR21060">
    <property type="entry name" value="ACETATE KINASE"/>
    <property type="match status" value="1"/>
</dbReference>
<dbReference type="PROSITE" id="PS01075">
    <property type="entry name" value="ACETATE_KINASE_1"/>
    <property type="match status" value="1"/>
</dbReference>
<keyword evidence="2 9" id="KW-0963">Cytoplasm</keyword>
<evidence type="ECO:0000256" key="3">
    <source>
        <dbReference type="ARBA" id="ARBA00022679"/>
    </source>
</evidence>
<dbReference type="InterPro" id="IPR023865">
    <property type="entry name" value="Aliphatic_acid_kinase_CS"/>
</dbReference>